<organism evidence="2">
    <name type="scientific">Cladocopium goreaui</name>
    <dbReference type="NCBI Taxonomy" id="2562237"/>
    <lineage>
        <taxon>Eukaryota</taxon>
        <taxon>Sar</taxon>
        <taxon>Alveolata</taxon>
        <taxon>Dinophyceae</taxon>
        <taxon>Suessiales</taxon>
        <taxon>Symbiodiniaceae</taxon>
        <taxon>Cladocopium</taxon>
    </lineage>
</organism>
<comment type="caution">
    <text evidence="2">The sequence shown here is derived from an EMBL/GenBank/DDBJ whole genome shotgun (WGS) entry which is preliminary data.</text>
</comment>
<evidence type="ECO:0000313" key="4">
    <source>
        <dbReference type="Proteomes" id="UP001152797"/>
    </source>
</evidence>
<dbReference type="SUPFAM" id="SSF52047">
    <property type="entry name" value="RNI-like"/>
    <property type="match status" value="1"/>
</dbReference>
<evidence type="ECO:0000313" key="3">
    <source>
        <dbReference type="EMBL" id="CAL4765079.1"/>
    </source>
</evidence>
<keyword evidence="4" id="KW-1185">Reference proteome</keyword>
<dbReference type="InterPro" id="IPR032675">
    <property type="entry name" value="LRR_dom_sf"/>
</dbReference>
<dbReference type="OrthoDB" id="424592at2759"/>
<dbReference type="Gene3D" id="3.80.10.10">
    <property type="entry name" value="Ribonuclease Inhibitor"/>
    <property type="match status" value="1"/>
</dbReference>
<reference evidence="3 4" key="2">
    <citation type="submission" date="2024-05" db="EMBL/GenBank/DDBJ databases">
        <authorList>
            <person name="Chen Y."/>
            <person name="Shah S."/>
            <person name="Dougan E. K."/>
            <person name="Thang M."/>
            <person name="Chan C."/>
        </authorList>
    </citation>
    <scope>NUCLEOTIDE SEQUENCE [LARGE SCALE GENOMIC DNA]</scope>
</reference>
<evidence type="ECO:0000256" key="1">
    <source>
        <dbReference type="SAM" id="MobiDB-lite"/>
    </source>
</evidence>
<reference evidence="2" key="1">
    <citation type="submission" date="2022-10" db="EMBL/GenBank/DDBJ databases">
        <authorList>
            <person name="Chen Y."/>
            <person name="Dougan E. K."/>
            <person name="Chan C."/>
            <person name="Rhodes N."/>
            <person name="Thang M."/>
        </authorList>
    </citation>
    <scope>NUCLEOTIDE SEQUENCE</scope>
</reference>
<sequence>MAHQIPAGCKGGGKGGWPAVPHHQANQPVVYYGQNGLEVKGRRRLEDVAFEDILAELQGQLTEQLNQAGSSVPVIQDLDLSQNKLTAEQFENLFVSLGVASARVVRFRLFGCPTLDDQVMLLLAEYLRGNLSKETAPAEMHLSDCAITAEGFKHLMAVIEESDVYPLKDERRPDQGWPLYLRLENNYISNEAIQEKIDSGLIQLFTKQWGAKKGPADGAKVNLLGEDWNFRQRSGKPPSPEEARPPKMVKDRSAEVA</sequence>
<feature type="compositionally biased region" description="Basic and acidic residues" evidence="1">
    <location>
        <begin position="239"/>
        <end position="257"/>
    </location>
</feature>
<dbReference type="EMBL" id="CAMXCT030000364">
    <property type="protein sequence ID" value="CAL4765079.1"/>
    <property type="molecule type" value="Genomic_DNA"/>
</dbReference>
<proteinExistence type="predicted"/>
<evidence type="ECO:0000313" key="2">
    <source>
        <dbReference type="EMBL" id="CAI3977767.1"/>
    </source>
</evidence>
<feature type="region of interest" description="Disordered" evidence="1">
    <location>
        <begin position="227"/>
        <end position="257"/>
    </location>
</feature>
<dbReference type="AlphaFoldDB" id="A0A9P1FKW9"/>
<gene>
    <name evidence="2" type="ORF">C1SCF055_LOCUS5885</name>
</gene>
<accession>A0A9P1FKW9</accession>
<dbReference type="EMBL" id="CAMXCT020000364">
    <property type="protein sequence ID" value="CAL1131142.1"/>
    <property type="molecule type" value="Genomic_DNA"/>
</dbReference>
<name>A0A9P1FKW9_9DINO</name>
<protein>
    <submittedName>
        <fullName evidence="3">WW domain-containing protein</fullName>
    </submittedName>
</protein>
<dbReference type="Proteomes" id="UP001152797">
    <property type="component" value="Unassembled WGS sequence"/>
</dbReference>
<dbReference type="EMBL" id="CAMXCT010000364">
    <property type="protein sequence ID" value="CAI3977767.1"/>
    <property type="molecule type" value="Genomic_DNA"/>
</dbReference>